<protein>
    <submittedName>
        <fullName evidence="7">O-antigen ligase</fullName>
    </submittedName>
</protein>
<feature type="transmembrane region" description="Helical" evidence="5">
    <location>
        <begin position="347"/>
        <end position="364"/>
    </location>
</feature>
<evidence type="ECO:0000256" key="5">
    <source>
        <dbReference type="SAM" id="Phobius"/>
    </source>
</evidence>
<evidence type="ECO:0000259" key="6">
    <source>
        <dbReference type="Pfam" id="PF04932"/>
    </source>
</evidence>
<evidence type="ECO:0000256" key="1">
    <source>
        <dbReference type="ARBA" id="ARBA00004141"/>
    </source>
</evidence>
<feature type="transmembrane region" description="Helical" evidence="5">
    <location>
        <begin position="42"/>
        <end position="62"/>
    </location>
</feature>
<feature type="transmembrane region" description="Helical" evidence="5">
    <location>
        <begin position="100"/>
        <end position="120"/>
    </location>
</feature>
<dbReference type="InterPro" id="IPR051533">
    <property type="entry name" value="WaaL-like"/>
</dbReference>
<keyword evidence="2 5" id="KW-0812">Transmembrane</keyword>
<keyword evidence="8" id="KW-1185">Reference proteome</keyword>
<dbReference type="GO" id="GO:0016874">
    <property type="term" value="F:ligase activity"/>
    <property type="evidence" value="ECO:0007669"/>
    <property type="project" value="UniProtKB-KW"/>
</dbReference>
<dbReference type="AlphaFoldDB" id="A0A1H6BX52"/>
<dbReference type="InterPro" id="IPR007016">
    <property type="entry name" value="O-antigen_ligase-rel_domated"/>
</dbReference>
<name>A0A1H6BX52_9HYPH</name>
<accession>A0A1H6BX52</accession>
<dbReference type="EMBL" id="FNUY01000008">
    <property type="protein sequence ID" value="SEG65222.1"/>
    <property type="molecule type" value="Genomic_DNA"/>
</dbReference>
<organism evidence="7 8">
    <name type="scientific">Bosea lathyri</name>
    <dbReference type="NCBI Taxonomy" id="1036778"/>
    <lineage>
        <taxon>Bacteria</taxon>
        <taxon>Pseudomonadati</taxon>
        <taxon>Pseudomonadota</taxon>
        <taxon>Alphaproteobacteria</taxon>
        <taxon>Hyphomicrobiales</taxon>
        <taxon>Boseaceae</taxon>
        <taxon>Bosea</taxon>
    </lineage>
</organism>
<keyword evidence="7" id="KW-0436">Ligase</keyword>
<evidence type="ECO:0000313" key="8">
    <source>
        <dbReference type="Proteomes" id="UP000236743"/>
    </source>
</evidence>
<keyword evidence="4 5" id="KW-0472">Membrane</keyword>
<feature type="transmembrane region" description="Helical" evidence="5">
    <location>
        <begin position="172"/>
        <end position="190"/>
    </location>
</feature>
<comment type="subcellular location">
    <subcellularLocation>
        <location evidence="1">Membrane</location>
        <topology evidence="1">Multi-pass membrane protein</topology>
    </subcellularLocation>
</comment>
<dbReference type="Pfam" id="PF04932">
    <property type="entry name" value="Wzy_C"/>
    <property type="match status" value="1"/>
</dbReference>
<feature type="transmembrane region" description="Helical" evidence="5">
    <location>
        <begin position="132"/>
        <end position="152"/>
    </location>
</feature>
<dbReference type="Proteomes" id="UP000236743">
    <property type="component" value="Unassembled WGS sequence"/>
</dbReference>
<evidence type="ECO:0000313" key="7">
    <source>
        <dbReference type="EMBL" id="SEG65222.1"/>
    </source>
</evidence>
<proteinExistence type="predicted"/>
<dbReference type="PANTHER" id="PTHR37422">
    <property type="entry name" value="TEICHURONIC ACID BIOSYNTHESIS PROTEIN TUAE"/>
    <property type="match status" value="1"/>
</dbReference>
<reference evidence="7 8" key="1">
    <citation type="submission" date="2016-10" db="EMBL/GenBank/DDBJ databases">
        <authorList>
            <person name="de Groot N.N."/>
        </authorList>
    </citation>
    <scope>NUCLEOTIDE SEQUENCE [LARGE SCALE GENOMIC DNA]</scope>
    <source>
        <strain evidence="7 8">DSM 26656</strain>
    </source>
</reference>
<sequence>MWIANRSAPLVLGMAAAAFTAASVMADGWRAPLRRLLDILRSPVGFAICAFLLWSLVTLAWSHRPAQGLRMWGELVLPLLFGLAITASDRFRPGVTLSRALALSLVAASVLIMVELGSGLSQRIMLGVGKQYGFVFNRPALTCLFLAGAVLPGLWSHVGPNRHVGANRRDRLLAWLSTGLVVVAVIAMIFASDSGAAKLGLAILIAVWVVAQLLPRLALWAVMLGFVLTMALSPVIGRLADAAFPPSLYTELQEAHSRERVDIWLSFGEAIRARPLLGSGFGTSAALDSHPVALAVSEAHRPMLAVGHPHSAPIQAWVETGAPGAAVLAFAGVACLWRLRRLPASRLAPRLALFASAFGVASVAHGAWQGWWIAALTVAALWLYAALPEPGGE</sequence>
<evidence type="ECO:0000256" key="3">
    <source>
        <dbReference type="ARBA" id="ARBA00022989"/>
    </source>
</evidence>
<evidence type="ECO:0000256" key="4">
    <source>
        <dbReference type="ARBA" id="ARBA00023136"/>
    </source>
</evidence>
<feature type="domain" description="O-antigen ligase-related" evidence="6">
    <location>
        <begin position="181"/>
        <end position="328"/>
    </location>
</feature>
<keyword evidence="3 5" id="KW-1133">Transmembrane helix</keyword>
<dbReference type="GO" id="GO:0016020">
    <property type="term" value="C:membrane"/>
    <property type="evidence" value="ECO:0007669"/>
    <property type="project" value="UniProtKB-SubCell"/>
</dbReference>
<feature type="transmembrane region" description="Helical" evidence="5">
    <location>
        <begin position="197"/>
        <end position="214"/>
    </location>
</feature>
<feature type="transmembrane region" description="Helical" evidence="5">
    <location>
        <begin position="220"/>
        <end position="240"/>
    </location>
</feature>
<gene>
    <name evidence="7" type="ORF">SAMN04488115_108160</name>
</gene>
<dbReference type="PANTHER" id="PTHR37422:SF13">
    <property type="entry name" value="LIPOPOLYSACCHARIDE BIOSYNTHESIS PROTEIN PA4999-RELATED"/>
    <property type="match status" value="1"/>
</dbReference>
<evidence type="ECO:0000256" key="2">
    <source>
        <dbReference type="ARBA" id="ARBA00022692"/>
    </source>
</evidence>